<keyword evidence="3" id="KW-0560">Oxidoreductase</keyword>
<dbReference type="PRINTS" id="PR00081">
    <property type="entry name" value="GDHRDH"/>
</dbReference>
<comment type="similarity">
    <text evidence="2">Belongs to the short-chain dehydrogenases/reductases (SDR) family.</text>
</comment>
<sequence>MTIGVIWSGVQLYSIGAFTHIHVLHRSRLTRYKNSRGPASWALITGASDGIGRGFAEELLERGFNVVLHGRNRQKLENVRRALLTQWPNREVQIMVCDAGKAAQNPTMLHDAVQRLQKLNIRVLVNNVGGAARPLWVRLQDYSEANARSFLDVDCRFMTDLTRLMLPKLIASQPALIINIGSFVSDLPAPYISVLGGAKAYGKAWSRSLALEMKLEGNAIEVMYVQVGMVSTPNDPRPISLLVPSAREMASTTLDKVGCGRSEVYGYWPHELHACLLIDMPGLVREPLLMRIVKQLKQQEEAEMKDD</sequence>
<dbReference type="InterPro" id="IPR002347">
    <property type="entry name" value="SDR_fam"/>
</dbReference>
<organism evidence="4 5">
    <name type="scientific">Dothistroma septosporum (strain NZE10 / CBS 128990)</name>
    <name type="common">Red band needle blight fungus</name>
    <name type="synonym">Mycosphaerella pini</name>
    <dbReference type="NCBI Taxonomy" id="675120"/>
    <lineage>
        <taxon>Eukaryota</taxon>
        <taxon>Fungi</taxon>
        <taxon>Dikarya</taxon>
        <taxon>Ascomycota</taxon>
        <taxon>Pezizomycotina</taxon>
        <taxon>Dothideomycetes</taxon>
        <taxon>Dothideomycetidae</taxon>
        <taxon>Mycosphaerellales</taxon>
        <taxon>Mycosphaerellaceae</taxon>
        <taxon>Dothistroma</taxon>
    </lineage>
</organism>
<evidence type="ECO:0000256" key="3">
    <source>
        <dbReference type="ARBA" id="ARBA00023002"/>
    </source>
</evidence>
<evidence type="ECO:0000313" key="5">
    <source>
        <dbReference type="Proteomes" id="UP000016933"/>
    </source>
</evidence>
<evidence type="ECO:0000256" key="1">
    <source>
        <dbReference type="ARBA" id="ARBA00004685"/>
    </source>
</evidence>
<evidence type="ECO:0000313" key="4">
    <source>
        <dbReference type="EMBL" id="EME38545.1"/>
    </source>
</evidence>
<dbReference type="Gene3D" id="3.40.50.720">
    <property type="entry name" value="NAD(P)-binding Rossmann-like Domain"/>
    <property type="match status" value="1"/>
</dbReference>
<protein>
    <recommendedName>
        <fullName evidence="6">NAD(P)-binding protein</fullName>
    </recommendedName>
</protein>
<reference evidence="5" key="1">
    <citation type="journal article" date="2012" name="PLoS Genet.">
        <title>The genomes of the fungal plant pathogens Cladosporium fulvum and Dothistroma septosporum reveal adaptation to different hosts and lifestyles but also signatures of common ancestry.</title>
        <authorList>
            <person name="de Wit P.J.G.M."/>
            <person name="van der Burgt A."/>
            <person name="Oekmen B."/>
            <person name="Stergiopoulos I."/>
            <person name="Abd-Elsalam K.A."/>
            <person name="Aerts A.L."/>
            <person name="Bahkali A.H."/>
            <person name="Beenen H.G."/>
            <person name="Chettri P."/>
            <person name="Cox M.P."/>
            <person name="Datema E."/>
            <person name="de Vries R.P."/>
            <person name="Dhillon B."/>
            <person name="Ganley A.R."/>
            <person name="Griffiths S.A."/>
            <person name="Guo Y."/>
            <person name="Hamelin R.C."/>
            <person name="Henrissat B."/>
            <person name="Kabir M.S."/>
            <person name="Jashni M.K."/>
            <person name="Kema G."/>
            <person name="Klaubauf S."/>
            <person name="Lapidus A."/>
            <person name="Levasseur A."/>
            <person name="Lindquist E."/>
            <person name="Mehrabi R."/>
            <person name="Ohm R.A."/>
            <person name="Owen T.J."/>
            <person name="Salamov A."/>
            <person name="Schwelm A."/>
            <person name="Schijlen E."/>
            <person name="Sun H."/>
            <person name="van den Burg H.A."/>
            <person name="van Ham R.C.H.J."/>
            <person name="Zhang S."/>
            <person name="Goodwin S.B."/>
            <person name="Grigoriev I.V."/>
            <person name="Collemare J."/>
            <person name="Bradshaw R.E."/>
        </authorList>
    </citation>
    <scope>NUCLEOTIDE SEQUENCE [LARGE SCALE GENOMIC DNA]</scope>
    <source>
        <strain evidence="5">NZE10 / CBS 128990</strain>
    </source>
</reference>
<reference evidence="4 5" key="2">
    <citation type="journal article" date="2012" name="PLoS Pathog.">
        <title>Diverse lifestyles and strategies of plant pathogenesis encoded in the genomes of eighteen Dothideomycetes fungi.</title>
        <authorList>
            <person name="Ohm R.A."/>
            <person name="Feau N."/>
            <person name="Henrissat B."/>
            <person name="Schoch C.L."/>
            <person name="Horwitz B.A."/>
            <person name="Barry K.W."/>
            <person name="Condon B.J."/>
            <person name="Copeland A.C."/>
            <person name="Dhillon B."/>
            <person name="Glaser F."/>
            <person name="Hesse C.N."/>
            <person name="Kosti I."/>
            <person name="LaButti K."/>
            <person name="Lindquist E.A."/>
            <person name="Lucas S."/>
            <person name="Salamov A.A."/>
            <person name="Bradshaw R.E."/>
            <person name="Ciuffetti L."/>
            <person name="Hamelin R.C."/>
            <person name="Kema G.H.J."/>
            <person name="Lawrence C."/>
            <person name="Scott J.A."/>
            <person name="Spatafora J.W."/>
            <person name="Turgeon B.G."/>
            <person name="de Wit P.J.G.M."/>
            <person name="Zhong S."/>
            <person name="Goodwin S.B."/>
            <person name="Grigoriev I.V."/>
        </authorList>
    </citation>
    <scope>NUCLEOTIDE SEQUENCE [LARGE SCALE GENOMIC DNA]</scope>
    <source>
        <strain evidence="5">NZE10 / CBS 128990</strain>
    </source>
</reference>
<dbReference type="OrthoDB" id="47007at2759"/>
<gene>
    <name evidence="4" type="ORF">DOTSEDRAFT_29576</name>
</gene>
<dbReference type="PANTHER" id="PTHR43899">
    <property type="entry name" value="RH59310P"/>
    <property type="match status" value="1"/>
</dbReference>
<dbReference type="OMA" id="MTAFPWR"/>
<dbReference type="HOGENOM" id="CLU_010194_38_2_1"/>
<accession>N1PEH1</accession>
<dbReference type="Pfam" id="PF00106">
    <property type="entry name" value="adh_short"/>
    <property type="match status" value="1"/>
</dbReference>
<evidence type="ECO:0008006" key="6">
    <source>
        <dbReference type="Google" id="ProtNLM"/>
    </source>
</evidence>
<dbReference type="Proteomes" id="UP000016933">
    <property type="component" value="Unassembled WGS sequence"/>
</dbReference>
<dbReference type="SUPFAM" id="SSF51735">
    <property type="entry name" value="NAD(P)-binding Rossmann-fold domains"/>
    <property type="match status" value="1"/>
</dbReference>
<proteinExistence type="inferred from homology"/>
<dbReference type="GO" id="GO:0005783">
    <property type="term" value="C:endoplasmic reticulum"/>
    <property type="evidence" value="ECO:0007669"/>
    <property type="project" value="TreeGrafter"/>
</dbReference>
<comment type="pathway">
    <text evidence="1">Mycotoxin biosynthesis.</text>
</comment>
<evidence type="ECO:0000256" key="2">
    <source>
        <dbReference type="ARBA" id="ARBA00006484"/>
    </source>
</evidence>
<dbReference type="eggNOG" id="KOG1014">
    <property type="taxonomic scope" value="Eukaryota"/>
</dbReference>
<dbReference type="PANTHER" id="PTHR43899:SF13">
    <property type="entry name" value="RH59310P"/>
    <property type="match status" value="1"/>
</dbReference>
<dbReference type="InterPro" id="IPR036291">
    <property type="entry name" value="NAD(P)-bd_dom_sf"/>
</dbReference>
<dbReference type="STRING" id="675120.N1PEH1"/>
<dbReference type="PIRSF" id="PIRSF000126">
    <property type="entry name" value="11-beta-HSD1"/>
    <property type="match status" value="1"/>
</dbReference>
<dbReference type="AlphaFoldDB" id="N1PEH1"/>
<keyword evidence="5" id="KW-1185">Reference proteome</keyword>
<name>N1PEH1_DOTSN</name>
<dbReference type="InterPro" id="IPR051019">
    <property type="entry name" value="VLCFA-Steroid_DH"/>
</dbReference>
<dbReference type="GO" id="GO:0016491">
    <property type="term" value="F:oxidoreductase activity"/>
    <property type="evidence" value="ECO:0007669"/>
    <property type="project" value="UniProtKB-KW"/>
</dbReference>
<dbReference type="EMBL" id="KB446547">
    <property type="protein sequence ID" value="EME38545.1"/>
    <property type="molecule type" value="Genomic_DNA"/>
</dbReference>